<evidence type="ECO:0000256" key="1">
    <source>
        <dbReference type="SAM" id="Phobius"/>
    </source>
</evidence>
<evidence type="ECO:0008006" key="4">
    <source>
        <dbReference type="Google" id="ProtNLM"/>
    </source>
</evidence>
<protein>
    <recommendedName>
        <fullName evidence="4">Transposase</fullName>
    </recommendedName>
</protein>
<keyword evidence="1" id="KW-1133">Transmembrane helix</keyword>
<keyword evidence="1" id="KW-0472">Membrane</keyword>
<feature type="transmembrane region" description="Helical" evidence="1">
    <location>
        <begin position="28"/>
        <end position="49"/>
    </location>
</feature>
<dbReference type="Proteomes" id="UP001335910">
    <property type="component" value="Unassembled WGS sequence"/>
</dbReference>
<evidence type="ECO:0000313" key="2">
    <source>
        <dbReference type="EMBL" id="MEE9685403.1"/>
    </source>
</evidence>
<gene>
    <name evidence="2" type="ORF">V4839_18250</name>
</gene>
<name>A0ABU7UEN8_LELAM</name>
<dbReference type="EMBL" id="JAZKLI010000001">
    <property type="protein sequence ID" value="MEE9685403.1"/>
    <property type="molecule type" value="Genomic_DNA"/>
</dbReference>
<keyword evidence="1" id="KW-0812">Transmembrane</keyword>
<comment type="caution">
    <text evidence="2">The sequence shown here is derived from an EMBL/GenBank/DDBJ whole genome shotgun (WGS) entry which is preliminary data.</text>
</comment>
<keyword evidence="3" id="KW-1185">Reference proteome</keyword>
<sequence>MGKSFITSGRIKYCHRPVMRLVNNAQRALFSAGNNTITAAMIIIAINMLKVRIKA</sequence>
<dbReference type="RefSeq" id="WP_331390385.1">
    <property type="nucleotide sequence ID" value="NZ_JAZKLB010000001.1"/>
</dbReference>
<accession>A0ABU7UEN8</accession>
<proteinExistence type="predicted"/>
<organism evidence="2 3">
    <name type="scientific">Lelliottia amnigena</name>
    <name type="common">Enterobacter amnigenus</name>
    <dbReference type="NCBI Taxonomy" id="61646"/>
    <lineage>
        <taxon>Bacteria</taxon>
        <taxon>Pseudomonadati</taxon>
        <taxon>Pseudomonadota</taxon>
        <taxon>Gammaproteobacteria</taxon>
        <taxon>Enterobacterales</taxon>
        <taxon>Enterobacteriaceae</taxon>
        <taxon>Lelliottia</taxon>
    </lineage>
</organism>
<reference evidence="2 3" key="1">
    <citation type="submission" date="2023-10" db="EMBL/GenBank/DDBJ databases">
        <title>Wastewater isolates of ESBL- and carbapenemase-producing Gram-negative bacteria from New Zealand.</title>
        <authorList>
            <person name="Straub C."/>
            <person name="Weaver L."/>
            <person name="Cornelius A."/>
            <person name="Mcgill E."/>
            <person name="Dyet K."/>
            <person name="White L."/>
            <person name="Pattis I."/>
        </authorList>
    </citation>
    <scope>NUCLEOTIDE SEQUENCE [LARGE SCALE GENOMIC DNA]</scope>
    <source>
        <strain evidence="2 3">ESBL35</strain>
    </source>
</reference>
<evidence type="ECO:0000313" key="3">
    <source>
        <dbReference type="Proteomes" id="UP001335910"/>
    </source>
</evidence>